<dbReference type="EMBL" id="BLXT01003024">
    <property type="protein sequence ID" value="GFN99770.1"/>
    <property type="molecule type" value="Genomic_DNA"/>
</dbReference>
<gene>
    <name evidence="1" type="ORF">PoB_002627600</name>
</gene>
<reference evidence="1 2" key="1">
    <citation type="journal article" date="2021" name="Elife">
        <title>Chloroplast acquisition without the gene transfer in kleptoplastic sea slugs, Plakobranchus ocellatus.</title>
        <authorList>
            <person name="Maeda T."/>
            <person name="Takahashi S."/>
            <person name="Yoshida T."/>
            <person name="Shimamura S."/>
            <person name="Takaki Y."/>
            <person name="Nagai Y."/>
            <person name="Toyoda A."/>
            <person name="Suzuki Y."/>
            <person name="Arimoto A."/>
            <person name="Ishii H."/>
            <person name="Satoh N."/>
            <person name="Nishiyama T."/>
            <person name="Hasebe M."/>
            <person name="Maruyama T."/>
            <person name="Minagawa J."/>
            <person name="Obokata J."/>
            <person name="Shigenobu S."/>
        </authorList>
    </citation>
    <scope>NUCLEOTIDE SEQUENCE [LARGE SCALE GENOMIC DNA]</scope>
</reference>
<dbReference type="GO" id="GO:0003964">
    <property type="term" value="F:RNA-directed DNA polymerase activity"/>
    <property type="evidence" value="ECO:0007669"/>
    <property type="project" value="UniProtKB-KW"/>
</dbReference>
<keyword evidence="1" id="KW-0808">Transferase</keyword>
<comment type="caution">
    <text evidence="1">The sequence shown here is derived from an EMBL/GenBank/DDBJ whole genome shotgun (WGS) entry which is preliminary data.</text>
</comment>
<keyword evidence="1" id="KW-0548">Nucleotidyltransferase</keyword>
<dbReference type="AlphaFoldDB" id="A0AAV3ZKX2"/>
<evidence type="ECO:0000313" key="2">
    <source>
        <dbReference type="Proteomes" id="UP000735302"/>
    </source>
</evidence>
<keyword evidence="1" id="KW-0695">RNA-directed DNA polymerase</keyword>
<protein>
    <submittedName>
        <fullName evidence="1">Reverse transcriptase</fullName>
    </submittedName>
</protein>
<name>A0AAV3ZKX2_9GAST</name>
<sequence>MPVCQGEQTTEHVLSSCKVALSQGRYTWRYKKVLQGLAISICDAKGLLVQPKARAPVLKAEGGTKSWCGSAANVDTERKVYWMSVTTGIFKSIYPNGIDI</sequence>
<proteinExistence type="predicted"/>
<evidence type="ECO:0000313" key="1">
    <source>
        <dbReference type="EMBL" id="GFN99770.1"/>
    </source>
</evidence>
<accession>A0AAV3ZKX2</accession>
<organism evidence="1 2">
    <name type="scientific">Plakobranchus ocellatus</name>
    <dbReference type="NCBI Taxonomy" id="259542"/>
    <lineage>
        <taxon>Eukaryota</taxon>
        <taxon>Metazoa</taxon>
        <taxon>Spiralia</taxon>
        <taxon>Lophotrochozoa</taxon>
        <taxon>Mollusca</taxon>
        <taxon>Gastropoda</taxon>
        <taxon>Heterobranchia</taxon>
        <taxon>Euthyneura</taxon>
        <taxon>Panpulmonata</taxon>
        <taxon>Sacoglossa</taxon>
        <taxon>Placobranchoidea</taxon>
        <taxon>Plakobranchidae</taxon>
        <taxon>Plakobranchus</taxon>
    </lineage>
</organism>
<keyword evidence="2" id="KW-1185">Reference proteome</keyword>
<dbReference type="Proteomes" id="UP000735302">
    <property type="component" value="Unassembled WGS sequence"/>
</dbReference>